<comment type="caution">
    <text evidence="1">The sequence shown here is derived from an EMBL/GenBank/DDBJ whole genome shotgun (WGS) entry which is preliminary data.</text>
</comment>
<reference evidence="1 2" key="1">
    <citation type="submission" date="2021-06" db="EMBL/GenBank/DDBJ databases">
        <title>Caerostris extrusa draft genome.</title>
        <authorList>
            <person name="Kono N."/>
            <person name="Arakawa K."/>
        </authorList>
    </citation>
    <scope>NUCLEOTIDE SEQUENCE [LARGE SCALE GENOMIC DNA]</scope>
</reference>
<organism evidence="1 2">
    <name type="scientific">Caerostris extrusa</name>
    <name type="common">Bark spider</name>
    <name type="synonym">Caerostris bankana</name>
    <dbReference type="NCBI Taxonomy" id="172846"/>
    <lineage>
        <taxon>Eukaryota</taxon>
        <taxon>Metazoa</taxon>
        <taxon>Ecdysozoa</taxon>
        <taxon>Arthropoda</taxon>
        <taxon>Chelicerata</taxon>
        <taxon>Arachnida</taxon>
        <taxon>Araneae</taxon>
        <taxon>Araneomorphae</taxon>
        <taxon>Entelegynae</taxon>
        <taxon>Araneoidea</taxon>
        <taxon>Araneidae</taxon>
        <taxon>Caerostris</taxon>
    </lineage>
</organism>
<proteinExistence type="predicted"/>
<gene>
    <name evidence="1" type="ORF">CEXT_237831</name>
</gene>
<dbReference type="AlphaFoldDB" id="A0AAV4RG90"/>
<accession>A0AAV4RG90</accession>
<protein>
    <submittedName>
        <fullName evidence="1">Uncharacterized protein</fullName>
    </submittedName>
</protein>
<name>A0AAV4RG90_CAEEX</name>
<dbReference type="Proteomes" id="UP001054945">
    <property type="component" value="Unassembled WGS sequence"/>
</dbReference>
<evidence type="ECO:0000313" key="2">
    <source>
        <dbReference type="Proteomes" id="UP001054945"/>
    </source>
</evidence>
<sequence>MKIPETTTSVQILHILSLSHKLLKMKKKKKERSNGCWGKSENIVSLLPKLWSALFLPHADTRRKLKFTFFQQNTSLKISPEKDTSERYHCIK</sequence>
<evidence type="ECO:0000313" key="1">
    <source>
        <dbReference type="EMBL" id="GIY19346.1"/>
    </source>
</evidence>
<dbReference type="EMBL" id="BPLR01007741">
    <property type="protein sequence ID" value="GIY19346.1"/>
    <property type="molecule type" value="Genomic_DNA"/>
</dbReference>
<keyword evidence="2" id="KW-1185">Reference proteome</keyword>